<dbReference type="STRING" id="1542390.KX01_1061"/>
<dbReference type="GO" id="GO:0005886">
    <property type="term" value="C:plasma membrane"/>
    <property type="evidence" value="ECO:0007669"/>
    <property type="project" value="TreeGrafter"/>
</dbReference>
<dbReference type="InterPro" id="IPR016169">
    <property type="entry name" value="FAD-bd_PCMH_sub2"/>
</dbReference>
<name>A0A1J0KT51_9GAMM</name>
<proteinExistence type="inferred from homology"/>
<dbReference type="Gene3D" id="3.30.465.10">
    <property type="match status" value="1"/>
</dbReference>
<gene>
    <name evidence="8" type="ORF">KX01_1061</name>
</gene>
<dbReference type="RefSeq" id="WP_071663986.1">
    <property type="nucleotide sequence ID" value="NZ_CP009654.1"/>
</dbReference>
<organism evidence="8 9">
    <name type="scientific">Francisella frigiditurris</name>
    <dbReference type="NCBI Taxonomy" id="1542390"/>
    <lineage>
        <taxon>Bacteria</taxon>
        <taxon>Pseudomonadati</taxon>
        <taxon>Pseudomonadota</taxon>
        <taxon>Gammaproteobacteria</taxon>
        <taxon>Thiotrichales</taxon>
        <taxon>Francisellaceae</taxon>
        <taxon>Francisella</taxon>
    </lineage>
</organism>
<dbReference type="PROSITE" id="PS51371">
    <property type="entry name" value="CBS"/>
    <property type="match status" value="2"/>
</dbReference>
<evidence type="ECO:0000256" key="1">
    <source>
        <dbReference type="ARBA" id="ARBA00006337"/>
    </source>
</evidence>
<dbReference type="AlphaFoldDB" id="A0A1J0KT51"/>
<reference evidence="9" key="1">
    <citation type="submission" date="2014-10" db="EMBL/GenBank/DDBJ databases">
        <authorList>
            <person name="Kuske C.R."/>
            <person name="Challacombe J.F."/>
            <person name="Daligault H.E."/>
            <person name="Davenport K.W."/>
            <person name="Johnson S.L."/>
            <person name="Siddaramappa S."/>
            <person name="Petersen J.M."/>
        </authorList>
    </citation>
    <scope>NUCLEOTIDE SEQUENCE [LARGE SCALE GENOMIC DNA]</scope>
    <source>
        <strain evidence="9">CA97-1460</strain>
    </source>
</reference>
<dbReference type="PANTHER" id="PTHR22777">
    <property type="entry name" value="HEMOLYSIN-RELATED"/>
    <property type="match status" value="1"/>
</dbReference>
<evidence type="ECO:0000256" key="4">
    <source>
        <dbReference type="ARBA" id="ARBA00037273"/>
    </source>
</evidence>
<feature type="domain" description="CBS" evidence="7">
    <location>
        <begin position="144"/>
        <end position="201"/>
    </location>
</feature>
<evidence type="ECO:0000259" key="7">
    <source>
        <dbReference type="PROSITE" id="PS51371"/>
    </source>
</evidence>
<dbReference type="SMART" id="SM00116">
    <property type="entry name" value="CBS"/>
    <property type="match status" value="2"/>
</dbReference>
<dbReference type="InterPro" id="IPR046342">
    <property type="entry name" value="CBS_dom_sf"/>
</dbReference>
<protein>
    <recommendedName>
        <fullName evidence="5">Magnesium and cobalt efflux protein CorC</fullName>
    </recommendedName>
</protein>
<evidence type="ECO:0000256" key="5">
    <source>
        <dbReference type="ARBA" id="ARBA00040729"/>
    </source>
</evidence>
<dbReference type="KEGG" id="frc:KX01_1061"/>
<accession>A0A1J0KT51</accession>
<evidence type="ECO:0000256" key="3">
    <source>
        <dbReference type="ARBA" id="ARBA00023122"/>
    </source>
</evidence>
<dbReference type="SMART" id="SM01091">
    <property type="entry name" value="CorC_HlyC"/>
    <property type="match status" value="1"/>
</dbReference>
<sequence length="290" mass="32883">MTDNSENTEKKEHKHSFLDKITSSLFNIKTEDDLYLAISKAVKNEVIDIKSEDMILGVMRIASLDVGDIMLSRTKMVTVDLGMSINEILKKVIQSSHTRIPVFADDKEDIIGILHAKDLLKLIFDIEVEDTTSKELDANDIRGILRPAIFIPETKKLNALLKDFKNSQNHIAIVVDEYGAISGLITIEDILEEIVGDIDDEFDTINQAIKKLNEDKFIIDATTSIEEFNEYFGTKIDEEDDFDTVAGMIIQILERLPKKGEYVTVGEFKFTVNDSNNRKIINILVEKIKK</sequence>
<evidence type="ECO:0000256" key="2">
    <source>
        <dbReference type="ARBA" id="ARBA00022737"/>
    </source>
</evidence>
<dbReference type="SUPFAM" id="SSF54631">
    <property type="entry name" value="CBS-domain pair"/>
    <property type="match status" value="1"/>
</dbReference>
<evidence type="ECO:0000256" key="6">
    <source>
        <dbReference type="PROSITE-ProRule" id="PRU00703"/>
    </source>
</evidence>
<evidence type="ECO:0000313" key="9">
    <source>
        <dbReference type="Proteomes" id="UP000182521"/>
    </source>
</evidence>
<dbReference type="GO" id="GO:0050660">
    <property type="term" value="F:flavin adenine dinucleotide binding"/>
    <property type="evidence" value="ECO:0007669"/>
    <property type="project" value="InterPro"/>
</dbReference>
<keyword evidence="3 6" id="KW-0129">CBS domain</keyword>
<dbReference type="FunFam" id="3.10.580.10:FF:000002">
    <property type="entry name" value="Magnesium/cobalt efflux protein CorC"/>
    <property type="match status" value="1"/>
</dbReference>
<dbReference type="OrthoDB" id="9797674at2"/>
<dbReference type="InterPro" id="IPR000644">
    <property type="entry name" value="CBS_dom"/>
</dbReference>
<keyword evidence="2" id="KW-0677">Repeat</keyword>
<evidence type="ECO:0000313" key="8">
    <source>
        <dbReference type="EMBL" id="APC96875.1"/>
    </source>
</evidence>
<dbReference type="Pfam" id="PF00571">
    <property type="entry name" value="CBS"/>
    <property type="match status" value="2"/>
</dbReference>
<comment type="function">
    <text evidence="4">Plays a role in the transport of magnesium and cobalt ions.</text>
</comment>
<dbReference type="CDD" id="cd04590">
    <property type="entry name" value="CBS_pair_CorC_HlyC_assoc"/>
    <property type="match status" value="1"/>
</dbReference>
<dbReference type="PANTHER" id="PTHR22777:SF27">
    <property type="entry name" value="MAGNESIUM AND COBALT EFFLUX PROTEIN CORC"/>
    <property type="match status" value="1"/>
</dbReference>
<dbReference type="Pfam" id="PF03471">
    <property type="entry name" value="CorC_HlyC"/>
    <property type="match status" value="1"/>
</dbReference>
<dbReference type="Proteomes" id="UP000182521">
    <property type="component" value="Chromosome"/>
</dbReference>
<dbReference type="InterPro" id="IPR036318">
    <property type="entry name" value="FAD-bd_PCMH-like_sf"/>
</dbReference>
<dbReference type="InterPro" id="IPR044751">
    <property type="entry name" value="Ion_transp-like_CBS"/>
</dbReference>
<dbReference type="EMBL" id="CP009654">
    <property type="protein sequence ID" value="APC96875.1"/>
    <property type="molecule type" value="Genomic_DNA"/>
</dbReference>
<keyword evidence="9" id="KW-1185">Reference proteome</keyword>
<comment type="similarity">
    <text evidence="1">Belongs to the UPF0053 family.</text>
</comment>
<dbReference type="Gene3D" id="3.10.580.10">
    <property type="entry name" value="CBS-domain"/>
    <property type="match status" value="1"/>
</dbReference>
<dbReference type="InterPro" id="IPR005170">
    <property type="entry name" value="Transptr-assoc_dom"/>
</dbReference>
<dbReference type="SUPFAM" id="SSF56176">
    <property type="entry name" value="FAD-binding/transporter-associated domain-like"/>
    <property type="match status" value="1"/>
</dbReference>
<feature type="domain" description="CBS" evidence="7">
    <location>
        <begin position="70"/>
        <end position="131"/>
    </location>
</feature>